<organism evidence="11 12">
    <name type="scientific">Desulfitobacterium hafniense DP7</name>
    <dbReference type="NCBI Taxonomy" id="537010"/>
    <lineage>
        <taxon>Bacteria</taxon>
        <taxon>Bacillati</taxon>
        <taxon>Bacillota</taxon>
        <taxon>Clostridia</taxon>
        <taxon>Eubacteriales</taxon>
        <taxon>Desulfitobacteriaceae</taxon>
        <taxon>Desulfitobacterium</taxon>
    </lineage>
</organism>
<dbReference type="GO" id="GO:0070284">
    <property type="term" value="F:phosphomethylpyrimidine synthase activity"/>
    <property type="evidence" value="ECO:0007669"/>
    <property type="project" value="UniProtKB-EC"/>
</dbReference>
<dbReference type="Gene3D" id="6.10.250.620">
    <property type="match status" value="1"/>
</dbReference>
<feature type="binding site" evidence="10">
    <location>
        <begin position="229"/>
        <end position="232"/>
    </location>
    <ligand>
        <name>substrate</name>
    </ligand>
</feature>
<gene>
    <name evidence="10" type="primary">thiC</name>
    <name evidence="11" type="ORF">HMPREF0322_04911</name>
</gene>
<feature type="binding site" evidence="10">
    <location>
        <position position="336"/>
    </location>
    <ligand>
        <name>Zn(2+)</name>
        <dbReference type="ChEBI" id="CHEBI:29105"/>
    </ligand>
</feature>
<comment type="caution">
    <text evidence="11">The sequence shown here is derived from an EMBL/GenBank/DDBJ whole genome shotgun (WGS) entry which is preliminary data.</text>
</comment>
<proteinExistence type="inferred from homology"/>
<dbReference type="EC" id="4.1.99.17" evidence="10"/>
<reference evidence="11 12" key="1">
    <citation type="submission" date="2011-08" db="EMBL/GenBank/DDBJ databases">
        <authorList>
            <person name="Weinstock G."/>
            <person name="Sodergren E."/>
            <person name="Clifton S."/>
            <person name="Fulton L."/>
            <person name="Fulton B."/>
            <person name="Courtney L."/>
            <person name="Fronick C."/>
            <person name="Harrison M."/>
            <person name="Strong C."/>
            <person name="Farmer C."/>
            <person name="Delahaunty K."/>
            <person name="Markovic C."/>
            <person name="Hall O."/>
            <person name="Minx P."/>
            <person name="Tomlinson C."/>
            <person name="Mitreva M."/>
            <person name="Hou S."/>
            <person name="Chen J."/>
            <person name="Wollam A."/>
            <person name="Pepin K.H."/>
            <person name="Johnson M."/>
            <person name="Bhonagiri V."/>
            <person name="Zhang X."/>
            <person name="Suruliraj S."/>
            <person name="Warren W."/>
            <person name="Chinwalla A."/>
            <person name="Mardis E.R."/>
            <person name="Wilson R.K."/>
        </authorList>
    </citation>
    <scope>NUCLEOTIDE SEQUENCE [LARGE SCALE GENOMIC DNA]</scope>
    <source>
        <strain evidence="11 12">DP7</strain>
    </source>
</reference>
<dbReference type="FunFam" id="3.20.20.540:FF:000001">
    <property type="entry name" value="Phosphomethylpyrimidine synthase"/>
    <property type="match status" value="1"/>
</dbReference>
<dbReference type="GO" id="GO:0009229">
    <property type="term" value="P:thiamine diphosphate biosynthetic process"/>
    <property type="evidence" value="ECO:0007669"/>
    <property type="project" value="UniProtKB-UniRule"/>
</dbReference>
<dbReference type="Gene3D" id="3.20.20.540">
    <property type="entry name" value="Radical SAM ThiC family, central domain"/>
    <property type="match status" value="1"/>
</dbReference>
<comment type="pathway">
    <text evidence="10">Cofactor biosynthesis; thiamine diphosphate biosynthesis.</text>
</comment>
<feature type="binding site" evidence="10">
    <location>
        <position position="127"/>
    </location>
    <ligand>
        <name>substrate</name>
    </ligand>
</feature>
<dbReference type="GO" id="GO:0051539">
    <property type="term" value="F:4 iron, 4 sulfur cluster binding"/>
    <property type="evidence" value="ECO:0007669"/>
    <property type="project" value="UniProtKB-KW"/>
</dbReference>
<dbReference type="GO" id="GO:0008270">
    <property type="term" value="F:zinc ion binding"/>
    <property type="evidence" value="ECO:0007669"/>
    <property type="project" value="UniProtKB-UniRule"/>
</dbReference>
<dbReference type="PANTHER" id="PTHR30557">
    <property type="entry name" value="THIAMINE BIOSYNTHESIS PROTEIN THIC"/>
    <property type="match status" value="1"/>
</dbReference>
<evidence type="ECO:0000256" key="5">
    <source>
        <dbReference type="ARBA" id="ARBA00022833"/>
    </source>
</evidence>
<evidence type="ECO:0000256" key="4">
    <source>
        <dbReference type="ARBA" id="ARBA00022723"/>
    </source>
</evidence>
<dbReference type="EMBL" id="AFZX01000133">
    <property type="protein sequence ID" value="EHL04401.1"/>
    <property type="molecule type" value="Genomic_DNA"/>
</dbReference>
<dbReference type="InterPro" id="IPR037509">
    <property type="entry name" value="ThiC"/>
</dbReference>
<dbReference type="HOGENOM" id="CLU_013181_2_2_9"/>
<feature type="binding site" evidence="10">
    <location>
        <position position="412"/>
    </location>
    <ligand>
        <name>[4Fe-4S] cluster</name>
        <dbReference type="ChEBI" id="CHEBI:49883"/>
        <note>4Fe-4S-S-AdoMet</note>
    </ligand>
</feature>
<dbReference type="Pfam" id="PF01964">
    <property type="entry name" value="ThiC_Rad_SAM"/>
    <property type="match status" value="1"/>
</dbReference>
<feature type="binding site" evidence="10">
    <location>
        <position position="268"/>
    </location>
    <ligand>
        <name>substrate</name>
    </ligand>
</feature>
<dbReference type="SFLD" id="SFLDF00407">
    <property type="entry name" value="phosphomethylpyrimidine_syntha"/>
    <property type="match status" value="1"/>
</dbReference>
<evidence type="ECO:0000256" key="9">
    <source>
        <dbReference type="ARBA" id="ARBA00023239"/>
    </source>
</evidence>
<keyword evidence="7 10" id="KW-0408">Iron</keyword>
<feature type="binding site" evidence="10">
    <location>
        <position position="415"/>
    </location>
    <ligand>
        <name>[4Fe-4S] cluster</name>
        <dbReference type="ChEBI" id="CHEBI:49883"/>
        <note>4Fe-4S-S-AdoMet</note>
    </ligand>
</feature>
<sequence length="435" mass="47220">MVSLTQLQEARKGIITPEMVQAAELEGITGEELRQKIAIGEAVLPCNINHQGLRPMAVGKGLSTKVNANIGTSDAYPELAPELSKLEIAVAAGVHSIMDLSTGGDIDEIRRRIIQDSPVMVGTVPLYQVMVDTHKAGRGLVEMTDDEIFAGIEKHCRDGADFITVHCGVTLEVIQELREQGRVMDIVSRGGSFITAWMLHHQRQNPLFEQYDRLLNIALHYDVTLSLGDGLRPGCLADATDGPQIKELITLGSLVKRAQEAGVQVMVEGPGHVPLHQIETNMQLAKTLCHNAPFYVLGPLVTDVAPGYDHITSAIGGAIAASSGADFLCYVTPAEHLGLPTEEDVKEGVIAARIAAHAADLVKGIKGAWEWDLEMAKARKALDWPKQIQLSIDPEKAGRMRKAKNEDSQERCTMCGKFCAYQLISDYMGTPFKGC</sequence>
<keyword evidence="2 10" id="KW-0004">4Fe-4S</keyword>
<feature type="binding site" evidence="10">
    <location>
        <position position="69"/>
    </location>
    <ligand>
        <name>substrate</name>
    </ligand>
</feature>
<dbReference type="InterPro" id="IPR038521">
    <property type="entry name" value="ThiC/Bza_core_dom"/>
</dbReference>
<keyword evidence="5 10" id="KW-0862">Zinc</keyword>
<dbReference type="GO" id="GO:0009228">
    <property type="term" value="P:thiamine biosynthetic process"/>
    <property type="evidence" value="ECO:0007669"/>
    <property type="project" value="UniProtKB-UniRule"/>
</dbReference>
<comment type="catalytic activity">
    <reaction evidence="10">
        <text>5-amino-1-(5-phospho-beta-D-ribosyl)imidazole + S-adenosyl-L-methionine = 4-amino-2-methyl-5-(phosphooxymethyl)pyrimidine + CO + 5'-deoxyadenosine + formate + L-methionine + 3 H(+)</text>
        <dbReference type="Rhea" id="RHEA:24840"/>
        <dbReference type="ChEBI" id="CHEBI:15378"/>
        <dbReference type="ChEBI" id="CHEBI:15740"/>
        <dbReference type="ChEBI" id="CHEBI:17245"/>
        <dbReference type="ChEBI" id="CHEBI:17319"/>
        <dbReference type="ChEBI" id="CHEBI:57844"/>
        <dbReference type="ChEBI" id="CHEBI:58354"/>
        <dbReference type="ChEBI" id="CHEBI:59789"/>
        <dbReference type="ChEBI" id="CHEBI:137981"/>
        <dbReference type="EC" id="4.1.99.17"/>
    </reaction>
</comment>
<dbReference type="NCBIfam" id="TIGR00190">
    <property type="entry name" value="thiC"/>
    <property type="match status" value="1"/>
</dbReference>
<dbReference type="AlphaFoldDB" id="G9XV98"/>
<feature type="binding site" evidence="10">
    <location>
        <position position="166"/>
    </location>
    <ligand>
        <name>substrate</name>
    </ligand>
</feature>
<dbReference type="PATRIC" id="fig|537010.4.peg.4574"/>
<feature type="binding site" evidence="10">
    <location>
        <position position="272"/>
    </location>
    <ligand>
        <name>Zn(2+)</name>
        <dbReference type="ChEBI" id="CHEBI:29105"/>
    </ligand>
</feature>
<dbReference type="Proteomes" id="UP000004416">
    <property type="component" value="Unassembled WGS sequence"/>
</dbReference>
<evidence type="ECO:0000313" key="11">
    <source>
        <dbReference type="EMBL" id="EHL04401.1"/>
    </source>
</evidence>
<evidence type="ECO:0000256" key="3">
    <source>
        <dbReference type="ARBA" id="ARBA00022691"/>
    </source>
</evidence>
<evidence type="ECO:0000256" key="2">
    <source>
        <dbReference type="ARBA" id="ARBA00022485"/>
    </source>
</evidence>
<evidence type="ECO:0000256" key="10">
    <source>
        <dbReference type="HAMAP-Rule" id="MF_00089"/>
    </source>
</evidence>
<dbReference type="InterPro" id="IPR002817">
    <property type="entry name" value="ThiC/BzaA/B"/>
</dbReference>
<keyword evidence="3 10" id="KW-0949">S-adenosyl-L-methionine</keyword>
<evidence type="ECO:0000256" key="7">
    <source>
        <dbReference type="ARBA" id="ARBA00023004"/>
    </source>
</evidence>
<comment type="cofactor">
    <cofactor evidence="10">
        <name>[4Fe-4S] cluster</name>
        <dbReference type="ChEBI" id="CHEBI:49883"/>
    </cofactor>
    <text evidence="10">Binds 1 [4Fe-4S] cluster per subunit. The cluster is coordinated with 3 cysteines and an exchangeable S-adenosyl-L-methionine.</text>
</comment>
<dbReference type="SFLD" id="SFLDG01114">
    <property type="entry name" value="phosphomethylpyrimidine_syntha"/>
    <property type="match status" value="1"/>
</dbReference>
<keyword evidence="9 10" id="KW-0456">Lyase</keyword>
<protein>
    <recommendedName>
        <fullName evidence="10">Phosphomethylpyrimidine synthase</fullName>
        <ecNumber evidence="10">4.1.99.17</ecNumber>
    </recommendedName>
    <alternativeName>
        <fullName evidence="10">Hydroxymethylpyrimidine phosphate synthase</fullName>
        <shortName evidence="10">HMP-P synthase</shortName>
        <shortName evidence="10">HMP-phosphate synthase</shortName>
        <shortName evidence="10">HMPP synthase</shortName>
    </alternativeName>
    <alternativeName>
        <fullName evidence="10">Thiamine biosynthesis protein ThiC</fullName>
    </alternativeName>
</protein>
<dbReference type="HAMAP" id="MF_00089">
    <property type="entry name" value="ThiC"/>
    <property type="match status" value="1"/>
</dbReference>
<comment type="function">
    <text evidence="1 10">Catalyzes the synthesis of the hydroxymethylpyrimidine phosphate (HMP-P) moiety of thiamine from aminoimidazole ribotide (AIR) in a radical S-adenosyl-L-methionine (SAM)-dependent reaction.</text>
</comment>
<accession>G9XV98</accession>
<dbReference type="PANTHER" id="PTHR30557:SF1">
    <property type="entry name" value="PHOSPHOMETHYLPYRIMIDINE SYNTHASE, CHLOROPLASTIC"/>
    <property type="match status" value="1"/>
</dbReference>
<comment type="similarity">
    <text evidence="10">Belongs to the ThiC family.</text>
</comment>
<feature type="binding site" evidence="10">
    <location>
        <begin position="188"/>
        <end position="190"/>
    </location>
    <ligand>
        <name>substrate</name>
    </ligand>
</feature>
<feature type="binding site" evidence="10">
    <location>
        <position position="419"/>
    </location>
    <ligand>
        <name>[4Fe-4S] cluster</name>
        <dbReference type="ChEBI" id="CHEBI:49883"/>
        <note>4Fe-4S-S-AdoMet</note>
    </ligand>
</feature>
<name>G9XV98_DESHA</name>
<dbReference type="SFLD" id="SFLDS00113">
    <property type="entry name" value="Radical_SAM_Phosphomethylpyrim"/>
    <property type="match status" value="1"/>
</dbReference>
<evidence type="ECO:0000313" key="12">
    <source>
        <dbReference type="Proteomes" id="UP000004416"/>
    </source>
</evidence>
<feature type="binding site" evidence="10">
    <location>
        <position position="295"/>
    </location>
    <ligand>
        <name>substrate</name>
    </ligand>
</feature>
<feature type="binding site" evidence="10">
    <location>
        <position position="98"/>
    </location>
    <ligand>
        <name>substrate</name>
    </ligand>
</feature>
<dbReference type="UniPathway" id="UPA00060"/>
<dbReference type="NCBIfam" id="NF009895">
    <property type="entry name" value="PRK13352.1"/>
    <property type="match status" value="1"/>
</dbReference>
<dbReference type="GO" id="GO:0005829">
    <property type="term" value="C:cytosol"/>
    <property type="evidence" value="ECO:0007669"/>
    <property type="project" value="TreeGrafter"/>
</dbReference>
<keyword evidence="4 10" id="KW-0479">Metal-binding</keyword>
<keyword evidence="6 10" id="KW-0784">Thiamine biosynthesis</keyword>
<evidence type="ECO:0000256" key="1">
    <source>
        <dbReference type="ARBA" id="ARBA00003175"/>
    </source>
</evidence>
<keyword evidence="8 10" id="KW-0411">Iron-sulfur</keyword>
<evidence type="ECO:0000256" key="6">
    <source>
        <dbReference type="ARBA" id="ARBA00022977"/>
    </source>
</evidence>
<evidence type="ECO:0000256" key="8">
    <source>
        <dbReference type="ARBA" id="ARBA00023014"/>
    </source>
</evidence>